<keyword evidence="4" id="KW-1185">Reference proteome</keyword>
<dbReference type="InterPro" id="IPR029058">
    <property type="entry name" value="AB_hydrolase_fold"/>
</dbReference>
<dbReference type="SUPFAM" id="SSF53474">
    <property type="entry name" value="alpha/beta-Hydrolases"/>
    <property type="match status" value="1"/>
</dbReference>
<proteinExistence type="predicted"/>
<organism evidence="3 4">
    <name type="scientific">Pandoraea capi</name>
    <dbReference type="NCBI Taxonomy" id="2508286"/>
    <lineage>
        <taxon>Bacteria</taxon>
        <taxon>Pseudomonadati</taxon>
        <taxon>Pseudomonadota</taxon>
        <taxon>Betaproteobacteria</taxon>
        <taxon>Burkholderiales</taxon>
        <taxon>Burkholderiaceae</taxon>
        <taxon>Pandoraea</taxon>
    </lineage>
</organism>
<feature type="domain" description="AB hydrolase-1" evidence="2">
    <location>
        <begin position="7"/>
        <end position="112"/>
    </location>
</feature>
<dbReference type="RefSeq" id="WP_150719501.1">
    <property type="nucleotide sequence ID" value="NZ_CABPRV010000001.1"/>
</dbReference>
<comment type="caution">
    <text evidence="3">The sequence shown here is derived from an EMBL/GenBank/DDBJ whole genome shotgun (WGS) entry which is preliminary data.</text>
</comment>
<dbReference type="InterPro" id="IPR000073">
    <property type="entry name" value="AB_hydrolase_1"/>
</dbReference>
<evidence type="ECO:0000313" key="3">
    <source>
        <dbReference type="EMBL" id="VVD60336.1"/>
    </source>
</evidence>
<dbReference type="Pfam" id="PF12697">
    <property type="entry name" value="Abhydrolase_6"/>
    <property type="match status" value="1"/>
</dbReference>
<sequence length="209" mass="22302">MPAPSKLLFLPGASGNTAFWQPLANLLSTPARKVILPYPGFGQEPPAPDVNDIDGLVRRVVSHIDEPTALIAQSMGGVLAIRAALERPDLITHLVLTVTSGGIDTRALGAVDWQSGFINANPSFPNWFTSFTADLTDELSRIAQPVLLLWGDADPISPLAVGQRLRELLPDAQLHVVPGGNHDLAHEHASELAGLVDAHLTRTRAGDRS</sequence>
<evidence type="ECO:0000259" key="2">
    <source>
        <dbReference type="Pfam" id="PF12697"/>
    </source>
</evidence>
<dbReference type="Pfam" id="PF00561">
    <property type="entry name" value="Abhydrolase_1"/>
    <property type="match status" value="1"/>
</dbReference>
<dbReference type="Gene3D" id="3.40.50.1820">
    <property type="entry name" value="alpha/beta hydrolase"/>
    <property type="match status" value="2"/>
</dbReference>
<dbReference type="PANTHER" id="PTHR43194:SF5">
    <property type="entry name" value="PIMELOYL-[ACYL-CARRIER PROTEIN] METHYL ESTER ESTERASE"/>
    <property type="match status" value="1"/>
</dbReference>
<name>A0ABY6VLC1_9BURK</name>
<reference evidence="3 4" key="1">
    <citation type="submission" date="2019-08" db="EMBL/GenBank/DDBJ databases">
        <authorList>
            <person name="Peeters C."/>
        </authorList>
    </citation>
    <scope>NUCLEOTIDE SEQUENCE [LARGE SCALE GENOMIC DNA]</scope>
    <source>
        <strain evidence="3 4">LMG 20602</strain>
    </source>
</reference>
<evidence type="ECO:0000259" key="1">
    <source>
        <dbReference type="Pfam" id="PF00561"/>
    </source>
</evidence>
<feature type="domain" description="AB hydrolase-1" evidence="1">
    <location>
        <begin position="139"/>
        <end position="188"/>
    </location>
</feature>
<dbReference type="GO" id="GO:0016787">
    <property type="term" value="F:hydrolase activity"/>
    <property type="evidence" value="ECO:0007669"/>
    <property type="project" value="UniProtKB-KW"/>
</dbReference>
<dbReference type="InterPro" id="IPR050228">
    <property type="entry name" value="Carboxylesterase_BioH"/>
</dbReference>
<protein>
    <submittedName>
        <fullName evidence="3">Alpha/beta hydrolase</fullName>
    </submittedName>
</protein>
<dbReference type="EMBL" id="CABPRV010000001">
    <property type="protein sequence ID" value="VVD60336.1"/>
    <property type="molecule type" value="Genomic_DNA"/>
</dbReference>
<gene>
    <name evidence="3" type="ORF">PCA20602_00071</name>
</gene>
<accession>A0ABY6VLC1</accession>
<dbReference type="Proteomes" id="UP000366065">
    <property type="component" value="Unassembled WGS sequence"/>
</dbReference>
<dbReference type="PANTHER" id="PTHR43194">
    <property type="entry name" value="HYDROLASE ALPHA/BETA FOLD FAMILY"/>
    <property type="match status" value="1"/>
</dbReference>
<keyword evidence="3" id="KW-0378">Hydrolase</keyword>
<evidence type="ECO:0000313" key="4">
    <source>
        <dbReference type="Proteomes" id="UP000366065"/>
    </source>
</evidence>